<dbReference type="SUPFAM" id="SSF52266">
    <property type="entry name" value="SGNH hydrolase"/>
    <property type="match status" value="1"/>
</dbReference>
<sequence>MLWDQLILMLYAVHACQQPPDIIVVHLGENDLGMLKEVELILSARRDFRLILELFPGINIIWSDMLQRKVWRGAVSKARRYVNREVATFLGTIGGTVISHPGIVYGAAELFREDGVHLSNLDAVMFFTDIKYGIRRCLGT</sequence>
<evidence type="ECO:0000313" key="3">
    <source>
        <dbReference type="Proteomes" id="UP000827986"/>
    </source>
</evidence>
<dbReference type="AlphaFoldDB" id="A0A9D3XMU9"/>
<evidence type="ECO:0000313" key="2">
    <source>
        <dbReference type="EMBL" id="KAH1184419.1"/>
    </source>
</evidence>
<keyword evidence="3" id="KW-1185">Reference proteome</keyword>
<accession>A0A9D3XMU9</accession>
<protein>
    <recommendedName>
        <fullName evidence="4">SGNH hydrolase-type esterase domain-containing protein</fullName>
    </recommendedName>
</protein>
<proteinExistence type="predicted"/>
<feature type="chain" id="PRO_5039588351" description="SGNH hydrolase-type esterase domain-containing protein" evidence="1">
    <location>
        <begin position="16"/>
        <end position="140"/>
    </location>
</feature>
<dbReference type="Proteomes" id="UP000827986">
    <property type="component" value="Unassembled WGS sequence"/>
</dbReference>
<dbReference type="InterPro" id="IPR036514">
    <property type="entry name" value="SGNH_hydro_sf"/>
</dbReference>
<keyword evidence="1" id="KW-0732">Signal</keyword>
<evidence type="ECO:0008006" key="4">
    <source>
        <dbReference type="Google" id="ProtNLM"/>
    </source>
</evidence>
<organism evidence="2 3">
    <name type="scientific">Mauremys mutica</name>
    <name type="common">yellowpond turtle</name>
    <dbReference type="NCBI Taxonomy" id="74926"/>
    <lineage>
        <taxon>Eukaryota</taxon>
        <taxon>Metazoa</taxon>
        <taxon>Chordata</taxon>
        <taxon>Craniata</taxon>
        <taxon>Vertebrata</taxon>
        <taxon>Euteleostomi</taxon>
        <taxon>Archelosauria</taxon>
        <taxon>Testudinata</taxon>
        <taxon>Testudines</taxon>
        <taxon>Cryptodira</taxon>
        <taxon>Durocryptodira</taxon>
        <taxon>Testudinoidea</taxon>
        <taxon>Geoemydidae</taxon>
        <taxon>Geoemydinae</taxon>
        <taxon>Mauremys</taxon>
    </lineage>
</organism>
<comment type="caution">
    <text evidence="2">The sequence shown here is derived from an EMBL/GenBank/DDBJ whole genome shotgun (WGS) entry which is preliminary data.</text>
</comment>
<dbReference type="Gene3D" id="3.40.50.1110">
    <property type="entry name" value="SGNH hydrolase"/>
    <property type="match status" value="1"/>
</dbReference>
<gene>
    <name evidence="2" type="ORF">KIL84_015035</name>
</gene>
<dbReference type="EMBL" id="JAHDVG010000465">
    <property type="protein sequence ID" value="KAH1184419.1"/>
    <property type="molecule type" value="Genomic_DNA"/>
</dbReference>
<reference evidence="2" key="1">
    <citation type="submission" date="2021-09" db="EMBL/GenBank/DDBJ databases">
        <title>The genome of Mauremys mutica provides insights into the evolution of semi-aquatic lifestyle.</title>
        <authorList>
            <person name="Gong S."/>
            <person name="Gao Y."/>
        </authorList>
    </citation>
    <scope>NUCLEOTIDE SEQUENCE</scope>
    <source>
        <strain evidence="2">MM-2020</strain>
        <tissue evidence="2">Muscle</tissue>
    </source>
</reference>
<evidence type="ECO:0000256" key="1">
    <source>
        <dbReference type="SAM" id="SignalP"/>
    </source>
</evidence>
<feature type="signal peptide" evidence="1">
    <location>
        <begin position="1"/>
        <end position="15"/>
    </location>
</feature>
<name>A0A9D3XMU9_9SAUR</name>